<dbReference type="EMBL" id="BQKV01000027">
    <property type="protein sequence ID" value="GJN64284.1"/>
    <property type="molecule type" value="Genomic_DNA"/>
</dbReference>
<evidence type="ECO:0000313" key="3">
    <source>
        <dbReference type="EMBL" id="GJN64284.1"/>
    </source>
</evidence>
<sequence>MEKYSVKNPFTVLVGVIMVLLLGFVAVTKMQTDLLPDINTPYLMVVTVYPGASPERVESEVSQPLENTLGTVSGVQTITSTSAENYSILQLSFAEGTDMDSALVKVSNSLEQAAETLPDLCLTPSILELNVNMSALMTVSVGREGYDIYELSDFLDESVIPYLQRQGGVSSLSSSGLVDKIVQVQLNQDKIDEVNVLLLEEVNTQLAAAKAQLDAAEAQVNDGRAQLEAAKASFGQTVSQTVMDKIAAAVGDATEEFRAQTQALLESIDNLIAVVQEPEIQQALIEVRQGLQQIMDRISATKVQTIDDLIEIVAETRVLTEKLTVALQKLQERLDAEQGTGGSSAGDLMDSLQITQSLETVYSTLEGVLKAMDSVPEMMDQFQDAYADLNQSQMEALLAFTEAQRMLADGEEQLADGEEQLAAAKAEYETARENALASADVNKMLTIDVLSQLIYAQNFSMPAGYIDDKDDNSWLLKVGEEYDSIDDLTGALLISVEGVGEIHLSDVADVVVVDNAEDTYTRLNGERAVVLSIYKNTTASSNEVSNNCLAAFEELEARYEGLNIVVLSNQGNYITILIQSILGSMAVGALLAIIVLAFFLRDVKPTLVVGISIPLSVLFAIVLMYFSGLTMNIMTLAGLSLGIGMLVDNSIVVIENIYRLRSRGVPAPRAAVQGARQMEGAIIASTLTSVCVFLPVVFSQELTRDLLQPMSLCIGYCLMASLIVALTVAPAAASTVLRQAKVVRLPWFERFQEKYGRSLEWCLQHKKLPLLASIALFAVSAWVVFSMGIVMLPEITTTEIKMSITTPDTMTREESYAMAGEILEKTMGLELVDQVGVSTDTSIYGIDVGMLGGQIQELLSATTTGYGKYTYHLTLEEGASNRDATNICNQLEELMAQYEGCTASVSQSGMEDLTSLLGNGLTVNVYGPDLDTLEELSEQVVEIINSTEGFENATNGLGEGEQTIELQIDKDKARACGLTVAQIYQSIAARLTTSTTSTNITIDGSTMTVKVVSDLDPLTVENLMDMSFNTSNLAADGSTVYEVHTLREFATTTTGTTPNSILRENQSRYISITADTVRGYNTTVQSRQLQRQFDELSRSGALPEGYSISLGGETSTVNYMTEQMVEWMALALPFVYFVMVAQFQSLLSPFIVLFTIPLAFTGGMIGLVLTGHQLSLMSLMGFIILMGTVVNNGILFVDYTNQLRLGGMDRRAALIATGKTRMRPILMTALTTVLAMCQLMFSNDMASQMMSGMAIVIIGGLTYATLMTLYIVPIMYDILFKKPPLAIDVGGDELDDVPDDAAEFIAASRAAEEAGSDAEPQIRPDTP</sequence>
<feature type="transmembrane region" description="Helical" evidence="2">
    <location>
        <begin position="1253"/>
        <end position="1272"/>
    </location>
</feature>
<dbReference type="RefSeq" id="WP_238316515.1">
    <property type="nucleotide sequence ID" value="NZ_BQKV01000027.1"/>
</dbReference>
<dbReference type="Gene3D" id="3.30.70.1430">
    <property type="entry name" value="Multidrug efflux transporter AcrB pore domain"/>
    <property type="match status" value="2"/>
</dbReference>
<evidence type="ECO:0008006" key="5">
    <source>
        <dbReference type="Google" id="ProtNLM"/>
    </source>
</evidence>
<evidence type="ECO:0000256" key="2">
    <source>
        <dbReference type="SAM" id="Phobius"/>
    </source>
</evidence>
<accession>A0AA37IXT9</accession>
<feature type="coiled-coil region" evidence="1">
    <location>
        <begin position="199"/>
        <end position="233"/>
    </location>
</feature>
<dbReference type="PANTHER" id="PTHR32063:SF0">
    <property type="entry name" value="SWARMING MOTILITY PROTEIN SWRC"/>
    <property type="match status" value="1"/>
</dbReference>
<feature type="transmembrane region" description="Helical" evidence="2">
    <location>
        <begin position="679"/>
        <end position="698"/>
    </location>
</feature>
<feature type="transmembrane region" description="Helical" evidence="2">
    <location>
        <begin position="1222"/>
        <end position="1241"/>
    </location>
</feature>
<comment type="caution">
    <text evidence="3">The sequence shown here is derived from an EMBL/GenBank/DDBJ whole genome shotgun (WGS) entry which is preliminary data.</text>
</comment>
<feature type="transmembrane region" description="Helical" evidence="2">
    <location>
        <begin position="12"/>
        <end position="30"/>
    </location>
</feature>
<feature type="transmembrane region" description="Helical" evidence="2">
    <location>
        <begin position="768"/>
        <end position="792"/>
    </location>
</feature>
<feature type="transmembrane region" description="Helical" evidence="2">
    <location>
        <begin position="1124"/>
        <end position="1143"/>
    </location>
</feature>
<evidence type="ECO:0000313" key="4">
    <source>
        <dbReference type="Proteomes" id="UP001055185"/>
    </source>
</evidence>
<dbReference type="Pfam" id="PF00873">
    <property type="entry name" value="ACR_tran"/>
    <property type="match status" value="2"/>
</dbReference>
<keyword evidence="2" id="KW-0472">Membrane</keyword>
<name>A0AA37IXT9_9FIRM</name>
<dbReference type="Gene3D" id="3.30.70.1440">
    <property type="entry name" value="Multidrug efflux transporter AcrB pore domain"/>
    <property type="match status" value="1"/>
</dbReference>
<keyword evidence="2" id="KW-1133">Transmembrane helix</keyword>
<dbReference type="Proteomes" id="UP001055185">
    <property type="component" value="Unassembled WGS sequence"/>
</dbReference>
<reference evidence="3" key="1">
    <citation type="journal article" date="2022" name="Int. J. Syst. Evol. Microbiol.">
        <title>Genome-based, phenotypic and chemotaxonomic classification of Faecalibacterium strains: proposal of three novel species Faecalibacterium duncaniae sp. nov., Faecalibacterium hattorii sp. nov. and Faecalibacterium gallinarum sp. nov. .</title>
        <authorList>
            <person name="Sakamoto M."/>
            <person name="Sakurai N."/>
            <person name="Tanno H."/>
            <person name="Iino T."/>
            <person name="Ohkuma M."/>
            <person name="Endo A."/>
        </authorList>
    </citation>
    <scope>NUCLEOTIDE SEQUENCE</scope>
    <source>
        <strain evidence="3">JCM 17207</strain>
    </source>
</reference>
<dbReference type="GO" id="GO:0042910">
    <property type="term" value="F:xenobiotic transmembrane transporter activity"/>
    <property type="evidence" value="ECO:0007669"/>
    <property type="project" value="TreeGrafter"/>
</dbReference>
<feature type="transmembrane region" description="Helical" evidence="2">
    <location>
        <begin position="607"/>
        <end position="627"/>
    </location>
</feature>
<dbReference type="Gene3D" id="3.30.70.1320">
    <property type="entry name" value="Multidrug efflux transporter AcrB pore domain like"/>
    <property type="match status" value="2"/>
</dbReference>
<dbReference type="SUPFAM" id="SSF82866">
    <property type="entry name" value="Multidrug efflux transporter AcrB transmembrane domain"/>
    <property type="match status" value="2"/>
</dbReference>
<feature type="transmembrane region" description="Helical" evidence="2">
    <location>
        <begin position="1150"/>
        <end position="1170"/>
    </location>
</feature>
<protein>
    <recommendedName>
        <fullName evidence="5">Acriflavin resistance protein</fullName>
    </recommendedName>
</protein>
<gene>
    <name evidence="3" type="ORF">JCM17207_09090</name>
</gene>
<dbReference type="Gene3D" id="1.20.1640.10">
    <property type="entry name" value="Multidrug efflux transporter AcrB transmembrane domain"/>
    <property type="match status" value="3"/>
</dbReference>
<feature type="transmembrane region" description="Helical" evidence="2">
    <location>
        <begin position="633"/>
        <end position="658"/>
    </location>
</feature>
<keyword evidence="1" id="KW-0175">Coiled coil</keyword>
<dbReference type="InterPro" id="IPR001036">
    <property type="entry name" value="Acrflvin-R"/>
</dbReference>
<proteinExistence type="predicted"/>
<dbReference type="SUPFAM" id="SSF82693">
    <property type="entry name" value="Multidrug efflux transporter AcrB pore domain, PN1, PN2, PC1 and PC2 subdomains"/>
    <property type="match status" value="2"/>
</dbReference>
<keyword evidence="2" id="KW-0812">Transmembrane</keyword>
<feature type="transmembrane region" description="Helical" evidence="2">
    <location>
        <begin position="718"/>
        <end position="737"/>
    </location>
</feature>
<dbReference type="InterPro" id="IPR027463">
    <property type="entry name" value="AcrB_DN_DC_subdom"/>
</dbReference>
<keyword evidence="4" id="KW-1185">Reference proteome</keyword>
<dbReference type="GO" id="GO:0005886">
    <property type="term" value="C:plasma membrane"/>
    <property type="evidence" value="ECO:0007669"/>
    <property type="project" value="TreeGrafter"/>
</dbReference>
<evidence type="ECO:0000256" key="1">
    <source>
        <dbReference type="SAM" id="Coils"/>
    </source>
</evidence>
<feature type="coiled-coil region" evidence="1">
    <location>
        <begin position="400"/>
        <end position="434"/>
    </location>
</feature>
<dbReference type="PRINTS" id="PR00702">
    <property type="entry name" value="ACRIFLAVINRP"/>
</dbReference>
<feature type="transmembrane region" description="Helical" evidence="2">
    <location>
        <begin position="576"/>
        <end position="600"/>
    </location>
</feature>
<dbReference type="PANTHER" id="PTHR32063">
    <property type="match status" value="1"/>
</dbReference>
<dbReference type="Gene3D" id="3.30.2090.10">
    <property type="entry name" value="Multidrug efflux transporter AcrB TolC docking domain, DN and DC subdomains"/>
    <property type="match status" value="3"/>
</dbReference>
<organism evidence="3 4">
    <name type="scientific">Faecalibacterium gallinarum</name>
    <dbReference type="NCBI Taxonomy" id="2903556"/>
    <lineage>
        <taxon>Bacteria</taxon>
        <taxon>Bacillati</taxon>
        <taxon>Bacillota</taxon>
        <taxon>Clostridia</taxon>
        <taxon>Eubacteriales</taxon>
        <taxon>Oscillospiraceae</taxon>
        <taxon>Faecalibacterium</taxon>
    </lineage>
</organism>
<feature type="transmembrane region" description="Helical" evidence="2">
    <location>
        <begin position="1176"/>
        <end position="1201"/>
    </location>
</feature>